<keyword evidence="3" id="KW-0378">Hydrolase</keyword>
<keyword evidence="3" id="KW-0624">Polysaccharide degradation</keyword>
<comment type="caution">
    <text evidence="3">The sequence shown here is derived from an EMBL/GenBank/DDBJ whole genome shotgun (WGS) entry which is preliminary data.</text>
</comment>
<sequence length="413" mass="46450">MTPSLKPTHLSFTVVFFTVASPQDWILGSRQMIQSSRTILFLFLLAIVLDKHAIQVSARSLHDNSPDCDCYVTSGRSPAFFEYHRFYDFRDIAGDSVYDHEPANVTNSQSNGDEPGQQGYLNSSTFAKDWKIQTWGHEREGPDYPVTVQNSPQNVFIQRDLLESSTSHLTLRAYRAEDFTSTAELEGLQRNVLHASVRFRARVRGATGVVAGMFTYLNDSQESDIEILTRDPPNHIRYTNQPSVGSDGYDVPGASTELDLPAPIVWSEWVTHRLDWRPQMSSWYADGQWLLDKEYGVPYLPSYLVLNLWSNGGDWSGNMSLGSAAYLDIQWIDMVFNKSGPADGYKLEGIDKFRRNVNFVAKRESHCHRVCAVDDIPAAGFPVLVSQAASTMRKTEWMSMYALGLGLALASTF</sequence>
<evidence type="ECO:0000313" key="3">
    <source>
        <dbReference type="EMBL" id="KAI1611297.1"/>
    </source>
</evidence>
<dbReference type="Pfam" id="PF00722">
    <property type="entry name" value="Glyco_hydro_16"/>
    <property type="match status" value="1"/>
</dbReference>
<evidence type="ECO:0000256" key="1">
    <source>
        <dbReference type="SAM" id="MobiDB-lite"/>
    </source>
</evidence>
<gene>
    <name evidence="3" type="ORF">EDD36DRAFT_441113</name>
</gene>
<feature type="domain" description="GH16" evidence="2">
    <location>
        <begin position="107"/>
        <end position="340"/>
    </location>
</feature>
<evidence type="ECO:0000313" key="4">
    <source>
        <dbReference type="Proteomes" id="UP001203852"/>
    </source>
</evidence>
<name>A0AAN6DU91_9EURO</name>
<dbReference type="GO" id="GO:0045493">
    <property type="term" value="P:xylan catabolic process"/>
    <property type="evidence" value="ECO:0007669"/>
    <property type="project" value="UniProtKB-KW"/>
</dbReference>
<keyword evidence="4" id="KW-1185">Reference proteome</keyword>
<reference evidence="3" key="1">
    <citation type="journal article" date="2022" name="bioRxiv">
        <title>Deciphering the potential niche of two novel black yeast fungi from a biological soil crust based on their genomes, phenotypes, and melanin regulation.</title>
        <authorList>
            <consortium name="DOE Joint Genome Institute"/>
            <person name="Carr E.C."/>
            <person name="Barton Q."/>
            <person name="Grambo S."/>
            <person name="Sullivan M."/>
            <person name="Renfro C.M."/>
            <person name="Kuo A."/>
            <person name="Pangilinan J."/>
            <person name="Lipzen A."/>
            <person name="Keymanesh K."/>
            <person name="Savage E."/>
            <person name="Barry K."/>
            <person name="Grigoriev I.V."/>
            <person name="Riekhof W.R."/>
            <person name="Harris S.S."/>
        </authorList>
    </citation>
    <scope>NUCLEOTIDE SEQUENCE</scope>
    <source>
        <strain evidence="3">JF 03-4F</strain>
    </source>
</reference>
<organism evidence="3 4">
    <name type="scientific">Exophiala viscosa</name>
    <dbReference type="NCBI Taxonomy" id="2486360"/>
    <lineage>
        <taxon>Eukaryota</taxon>
        <taxon>Fungi</taxon>
        <taxon>Dikarya</taxon>
        <taxon>Ascomycota</taxon>
        <taxon>Pezizomycotina</taxon>
        <taxon>Eurotiomycetes</taxon>
        <taxon>Chaetothyriomycetidae</taxon>
        <taxon>Chaetothyriales</taxon>
        <taxon>Herpotrichiellaceae</taxon>
        <taxon>Exophiala</taxon>
    </lineage>
</organism>
<dbReference type="SUPFAM" id="SSF49899">
    <property type="entry name" value="Concanavalin A-like lectins/glucanases"/>
    <property type="match status" value="1"/>
</dbReference>
<accession>A0AAN6DU91</accession>
<dbReference type="InterPro" id="IPR013320">
    <property type="entry name" value="ConA-like_dom_sf"/>
</dbReference>
<dbReference type="Proteomes" id="UP001203852">
    <property type="component" value="Unassembled WGS sequence"/>
</dbReference>
<dbReference type="PANTHER" id="PTHR38121">
    <property type="entry name" value="GH16 DOMAIN-CONTAINING PROTEIN"/>
    <property type="match status" value="1"/>
</dbReference>
<protein>
    <submittedName>
        <fullName evidence="3">Xylanase 3</fullName>
    </submittedName>
</protein>
<dbReference type="Gene3D" id="2.60.120.200">
    <property type="match status" value="1"/>
</dbReference>
<feature type="region of interest" description="Disordered" evidence="1">
    <location>
        <begin position="100"/>
        <end position="119"/>
    </location>
</feature>
<proteinExistence type="predicted"/>
<dbReference type="AlphaFoldDB" id="A0AAN6DU91"/>
<dbReference type="PROSITE" id="PS51762">
    <property type="entry name" value="GH16_2"/>
    <property type="match status" value="1"/>
</dbReference>
<evidence type="ECO:0000259" key="2">
    <source>
        <dbReference type="PROSITE" id="PS51762"/>
    </source>
</evidence>
<dbReference type="CDD" id="cd00413">
    <property type="entry name" value="Glyco_hydrolase_16"/>
    <property type="match status" value="1"/>
</dbReference>
<dbReference type="InterPro" id="IPR000757">
    <property type="entry name" value="Beta-glucanase-like"/>
</dbReference>
<dbReference type="EMBL" id="MU404356">
    <property type="protein sequence ID" value="KAI1611297.1"/>
    <property type="molecule type" value="Genomic_DNA"/>
</dbReference>
<keyword evidence="3" id="KW-0326">Glycosidase</keyword>
<keyword evidence="3" id="KW-0119">Carbohydrate metabolism</keyword>
<dbReference type="GO" id="GO:0004553">
    <property type="term" value="F:hydrolase activity, hydrolyzing O-glycosyl compounds"/>
    <property type="evidence" value="ECO:0007669"/>
    <property type="project" value="InterPro"/>
</dbReference>
<keyword evidence="3" id="KW-0858">Xylan degradation</keyword>
<dbReference type="PANTHER" id="PTHR38121:SF4">
    <property type="entry name" value="GH16 DOMAIN-CONTAINING PROTEIN-RELATED"/>
    <property type="match status" value="1"/>
</dbReference>